<feature type="region of interest" description="C-terminal hotdog fold" evidence="1">
    <location>
        <begin position="594"/>
        <end position="735"/>
    </location>
</feature>
<name>A0A4R2JKU0_9PSEU</name>
<dbReference type="AlphaFoldDB" id="A0A4R2JKU0"/>
<gene>
    <name evidence="3" type="ORF">EV192_103196</name>
</gene>
<dbReference type="Gene3D" id="3.10.129.110">
    <property type="entry name" value="Polyketide synthase dehydratase"/>
    <property type="match status" value="1"/>
</dbReference>
<dbReference type="Pfam" id="PF08659">
    <property type="entry name" value="KR"/>
    <property type="match status" value="1"/>
</dbReference>
<feature type="active site" description="Proton acceptor; for dehydratase activity" evidence="1">
    <location>
        <position position="502"/>
    </location>
</feature>
<organism evidence="3 4">
    <name type="scientific">Actinocrispum wychmicini</name>
    <dbReference type="NCBI Taxonomy" id="1213861"/>
    <lineage>
        <taxon>Bacteria</taxon>
        <taxon>Bacillati</taxon>
        <taxon>Actinomycetota</taxon>
        <taxon>Actinomycetes</taxon>
        <taxon>Pseudonocardiales</taxon>
        <taxon>Pseudonocardiaceae</taxon>
        <taxon>Actinocrispum</taxon>
    </lineage>
</organism>
<comment type="caution">
    <text evidence="3">The sequence shown here is derived from an EMBL/GenBank/DDBJ whole genome shotgun (WGS) entry which is preliminary data.</text>
</comment>
<dbReference type="CDD" id="cd08953">
    <property type="entry name" value="KR_2_SDR_x"/>
    <property type="match status" value="1"/>
</dbReference>
<proteinExistence type="predicted"/>
<sequence length="740" mass="78539">MIGRHCVGLSRLPAVDRIDRVHRASPVALLAGDPGPLAQAVTAALEAAGWAVRRDLDGVRELDLALWIAPSAPDSVAAASMSLADALLTARDTQALLEQAGRAAFVTVTRLDISEVDILERAVLGGVSGLVKTLAIEAPSIYCRSLDLAPQLAERQCAELVLAELADSQADLAHVGYDADGTRWTATLNEGPLWTTGPEVAEPGPDDLLVVTGGGRGVTAACAIGLAERYKCGLLLIGRSRLREQPAWAWDVPDDGLKAAIVTHLRASGNPTPRDVERTYRDLVASREISQTLSRIREIGGRAEYLSVDIADAPAVAEALAGYRITGLVHGAGVLADQVIAGKRAEDVLRVLTPKLAGLAAVLAALDGRTLRHVVLFSSVAGFFGNRGQADYAMANEALNRMAGVLKRQYPDSSVTAINWGAWAGGMVTPELARMFTERGVTLIPLAEGVRHFVDQFRPERSRDVVTVVGPPLSTRTVRSSGSLVLHRDISRIAGHPVIADHAIGGLPVLPATVAIGAVLNAVSRIRPDLRTLTDFAVLKGLTGSPGDLRMRIVERSTPGSVGVLVLDESDRPRYQAVMSDTALPPTPVLANLPEPTQEVTAYEDGTLFHGPKLRGIQRMTDDRTVFACSLADADLADGAYAVDTYNPVLADLLLQAALVWVRHHRGVASLPVAVGGVECHAVLPDNEEFFVVVEQTGSVESREMCTVTACSRGGRVLLRFRDVDLVCSEALADKFAVGA</sequence>
<evidence type="ECO:0000313" key="4">
    <source>
        <dbReference type="Proteomes" id="UP000295680"/>
    </source>
</evidence>
<dbReference type="EMBL" id="SLWS01000003">
    <property type="protein sequence ID" value="TCO60621.1"/>
    <property type="molecule type" value="Genomic_DNA"/>
</dbReference>
<dbReference type="PROSITE" id="PS52019">
    <property type="entry name" value="PKS_MFAS_DH"/>
    <property type="match status" value="1"/>
</dbReference>
<dbReference type="InterPro" id="IPR052568">
    <property type="entry name" value="PKS-FAS_Synthase"/>
</dbReference>
<feature type="domain" description="PKS/mFAS DH" evidence="2">
    <location>
        <begin position="470"/>
        <end position="735"/>
    </location>
</feature>
<dbReference type="RefSeq" id="WP_243726856.1">
    <property type="nucleotide sequence ID" value="NZ_SLWS01000003.1"/>
</dbReference>
<protein>
    <submittedName>
        <fullName evidence="3">Polyketide synthase-like dehydratase family protein</fullName>
    </submittedName>
</protein>
<feature type="region of interest" description="N-terminal hotdog fold" evidence="1">
    <location>
        <begin position="470"/>
        <end position="584"/>
    </location>
</feature>
<keyword evidence="4" id="KW-1185">Reference proteome</keyword>
<dbReference type="InterPro" id="IPR036291">
    <property type="entry name" value="NAD(P)-bd_dom_sf"/>
</dbReference>
<dbReference type="InterPro" id="IPR042104">
    <property type="entry name" value="PKS_dehydratase_sf"/>
</dbReference>
<dbReference type="InterPro" id="IPR049900">
    <property type="entry name" value="PKS_mFAS_DH"/>
</dbReference>
<evidence type="ECO:0000313" key="3">
    <source>
        <dbReference type="EMBL" id="TCO60621.1"/>
    </source>
</evidence>
<dbReference type="Gene3D" id="3.40.50.720">
    <property type="entry name" value="NAD(P)-binding Rossmann-like Domain"/>
    <property type="match status" value="1"/>
</dbReference>
<reference evidence="3 4" key="1">
    <citation type="submission" date="2019-03" db="EMBL/GenBank/DDBJ databases">
        <title>Genomic Encyclopedia of Type Strains, Phase IV (KMG-IV): sequencing the most valuable type-strain genomes for metagenomic binning, comparative biology and taxonomic classification.</title>
        <authorList>
            <person name="Goeker M."/>
        </authorList>
    </citation>
    <scope>NUCLEOTIDE SEQUENCE [LARGE SCALE GENOMIC DNA]</scope>
    <source>
        <strain evidence="3 4">DSM 45934</strain>
    </source>
</reference>
<dbReference type="PANTHER" id="PTHR43074">
    <property type="entry name" value="OMEGA-3 POLYUNSATURATED FATTY ACID SYNTHASE PFAB-RELATED"/>
    <property type="match status" value="1"/>
</dbReference>
<dbReference type="Pfam" id="PF14765">
    <property type="entry name" value="PS-DH"/>
    <property type="match status" value="1"/>
</dbReference>
<dbReference type="Proteomes" id="UP000295680">
    <property type="component" value="Unassembled WGS sequence"/>
</dbReference>
<dbReference type="InterPro" id="IPR057326">
    <property type="entry name" value="KR_dom"/>
</dbReference>
<evidence type="ECO:0000256" key="1">
    <source>
        <dbReference type="PROSITE-ProRule" id="PRU01363"/>
    </source>
</evidence>
<accession>A0A4R2JKU0</accession>
<dbReference type="PANTHER" id="PTHR43074:SF1">
    <property type="entry name" value="BETA-KETOACYL SYNTHASE FAMILY PROTEIN-RELATED"/>
    <property type="match status" value="1"/>
</dbReference>
<evidence type="ECO:0000259" key="2">
    <source>
        <dbReference type="PROSITE" id="PS52019"/>
    </source>
</evidence>
<dbReference type="InterPro" id="IPR049551">
    <property type="entry name" value="PKS_DH_C"/>
</dbReference>
<dbReference type="SMART" id="SM00822">
    <property type="entry name" value="PKS_KR"/>
    <property type="match status" value="1"/>
</dbReference>
<dbReference type="InterPro" id="IPR013968">
    <property type="entry name" value="PKS_KR"/>
</dbReference>
<dbReference type="SUPFAM" id="SSF51735">
    <property type="entry name" value="NAD(P)-binding Rossmann-fold domains"/>
    <property type="match status" value="2"/>
</dbReference>
<feature type="active site" description="Proton donor; for dehydratase activity" evidence="1">
    <location>
        <position position="652"/>
    </location>
</feature>